<feature type="coiled-coil region" evidence="1">
    <location>
        <begin position="142"/>
        <end position="176"/>
    </location>
</feature>
<evidence type="ECO:0000313" key="4">
    <source>
        <dbReference type="EMBL" id="VAX13156.1"/>
    </source>
</evidence>
<keyword evidence="1" id="KW-0175">Coiled coil</keyword>
<keyword evidence="3" id="KW-0812">Transmembrane</keyword>
<accession>A0A3B1B4D2</accession>
<feature type="region of interest" description="Disordered" evidence="2">
    <location>
        <begin position="205"/>
        <end position="230"/>
    </location>
</feature>
<name>A0A3B1B4D2_9ZZZZ</name>
<dbReference type="AlphaFoldDB" id="A0A3B1B4D2"/>
<keyword evidence="3" id="KW-0472">Membrane</keyword>
<evidence type="ECO:0000256" key="2">
    <source>
        <dbReference type="SAM" id="MobiDB-lite"/>
    </source>
</evidence>
<protein>
    <submittedName>
        <fullName evidence="4">Uncharacterized protein</fullName>
    </submittedName>
</protein>
<proteinExistence type="predicted"/>
<evidence type="ECO:0000256" key="1">
    <source>
        <dbReference type="SAM" id="Coils"/>
    </source>
</evidence>
<sequence length="230" mass="26378">MSEINSSLFLLVSEVGVVLILVLCGIIFMVKKRSMRDKALAIVLVDKIKNAEPSKREKLLSLLKGVYGYDDEKAEAKIDILIDREKTLYGNLLKIFLKKEREKISEFDDYLNKLIESYQSLNDGENGSNVQNEGESPKDSKLVLVREENTSLREANAKLKKDLDAAMQTMESMMSEYTSMYEGGKKDGEQRMKNEMFKLRQVLETKADDIDDVETNKEEIDLEQKDESER</sequence>
<feature type="transmembrane region" description="Helical" evidence="3">
    <location>
        <begin position="6"/>
        <end position="30"/>
    </location>
</feature>
<organism evidence="4">
    <name type="scientific">hydrothermal vent metagenome</name>
    <dbReference type="NCBI Taxonomy" id="652676"/>
    <lineage>
        <taxon>unclassified sequences</taxon>
        <taxon>metagenomes</taxon>
        <taxon>ecological metagenomes</taxon>
    </lineage>
</organism>
<reference evidence="4" key="1">
    <citation type="submission" date="2018-06" db="EMBL/GenBank/DDBJ databases">
        <authorList>
            <person name="Zhirakovskaya E."/>
        </authorList>
    </citation>
    <scope>NUCLEOTIDE SEQUENCE</scope>
</reference>
<gene>
    <name evidence="4" type="ORF">MNBD_GAMMA24-2557</name>
</gene>
<dbReference type="EMBL" id="UOFZ01000103">
    <property type="protein sequence ID" value="VAX13156.1"/>
    <property type="molecule type" value="Genomic_DNA"/>
</dbReference>
<evidence type="ECO:0000256" key="3">
    <source>
        <dbReference type="SAM" id="Phobius"/>
    </source>
</evidence>
<keyword evidence="3" id="KW-1133">Transmembrane helix</keyword>